<name>A0A8T1UAF0_9STRA</name>
<proteinExistence type="predicted"/>
<reference evidence="1" key="1">
    <citation type="submission" date="2021-01" db="EMBL/GenBank/DDBJ databases">
        <title>Phytophthora aleatoria, a newly-described species from Pinus radiata is distinct from Phytophthora cactorum isolates based on comparative genomics.</title>
        <authorList>
            <person name="Mcdougal R."/>
            <person name="Panda P."/>
            <person name="Williams N."/>
            <person name="Studholme D.J."/>
        </authorList>
    </citation>
    <scope>NUCLEOTIDE SEQUENCE</scope>
    <source>
        <strain evidence="1">NZFS 3830</strain>
    </source>
</reference>
<dbReference type="VEuPathDB" id="FungiDB:PC110_g19260"/>
<dbReference type="VEuPathDB" id="FungiDB:PC110_g21226"/>
<evidence type="ECO:0000313" key="1">
    <source>
        <dbReference type="EMBL" id="KAG6955530.1"/>
    </source>
</evidence>
<comment type="caution">
    <text evidence="1">The sequence shown here is derived from an EMBL/GenBank/DDBJ whole genome shotgun (WGS) entry which is preliminary data.</text>
</comment>
<evidence type="ECO:0000313" key="2">
    <source>
        <dbReference type="Proteomes" id="UP000688947"/>
    </source>
</evidence>
<dbReference type="PANTHER" id="PTHR40866:SF1">
    <property type="entry name" value="BED-TYPE DOMAIN-CONTAINING PROTEIN"/>
    <property type="match status" value="1"/>
</dbReference>
<dbReference type="AlphaFoldDB" id="A0A8T1UAF0"/>
<organism evidence="1 2">
    <name type="scientific">Phytophthora cactorum</name>
    <dbReference type="NCBI Taxonomy" id="29920"/>
    <lineage>
        <taxon>Eukaryota</taxon>
        <taxon>Sar</taxon>
        <taxon>Stramenopiles</taxon>
        <taxon>Oomycota</taxon>
        <taxon>Peronosporomycetes</taxon>
        <taxon>Peronosporales</taxon>
        <taxon>Peronosporaceae</taxon>
        <taxon>Phytophthora</taxon>
    </lineage>
</organism>
<sequence>MFSNKQLGLFYFNPVLDDQDEAVICYYRCRCSLVRQQALCTGWSNLAHTRAMDPAEQAHPVWLDSSVVRFIMSGVAAEMPAKFGLMLDGCSFDSEHYIAVYGYYNFNGKAQYPLLTMAPLVADPSAHHSAASPVNFLREMLMRDYSKRLDDCLFVVGDNFQGRFSKASDDLDQVKKLMTKLKGLNQSAKLRFKTPLRPVLSQVTRWSSTFAMVHPLLSPS</sequence>
<dbReference type="OrthoDB" id="93148at2759"/>
<dbReference type="EMBL" id="JAENGZ010000667">
    <property type="protein sequence ID" value="KAG6955530.1"/>
    <property type="molecule type" value="Genomic_DNA"/>
</dbReference>
<gene>
    <name evidence="1" type="ORF">JG687_00011148</name>
</gene>
<dbReference type="Proteomes" id="UP000688947">
    <property type="component" value="Unassembled WGS sequence"/>
</dbReference>
<protein>
    <submittedName>
        <fullName evidence="1">Uncharacterized protein</fullName>
    </submittedName>
</protein>
<dbReference type="PANTHER" id="PTHR40866">
    <property type="entry name" value="BED-TYPE DOMAIN-CONTAINING PROTEIN"/>
    <property type="match status" value="1"/>
</dbReference>
<accession>A0A8T1UAF0</accession>